<name>A0A0G2ZFB8_9BACT</name>
<feature type="transmembrane region" description="Helical" evidence="2">
    <location>
        <begin position="260"/>
        <end position="279"/>
    </location>
</feature>
<organism evidence="3 4">
    <name type="scientific">Kosmotoga pacifica</name>
    <dbReference type="NCBI Taxonomy" id="1330330"/>
    <lineage>
        <taxon>Bacteria</taxon>
        <taxon>Thermotogati</taxon>
        <taxon>Thermotogota</taxon>
        <taxon>Thermotogae</taxon>
        <taxon>Kosmotogales</taxon>
        <taxon>Kosmotogaceae</taxon>
        <taxon>Kosmotoga</taxon>
    </lineage>
</organism>
<keyword evidence="2" id="KW-0812">Transmembrane</keyword>
<feature type="region of interest" description="Disordered" evidence="1">
    <location>
        <begin position="456"/>
        <end position="481"/>
    </location>
</feature>
<dbReference type="EMBL" id="CP011232">
    <property type="protein sequence ID" value="AKI98244.1"/>
    <property type="molecule type" value="Genomic_DNA"/>
</dbReference>
<feature type="transmembrane region" description="Helical" evidence="2">
    <location>
        <begin position="426"/>
        <end position="443"/>
    </location>
</feature>
<dbReference type="PATRIC" id="fig|1330330.3.peg.787"/>
<reference evidence="3 4" key="1">
    <citation type="submission" date="2015-04" db="EMBL/GenBank/DDBJ databases">
        <title>Complete Genome Sequence of Kosmotoga pacifica SLHLJ1.</title>
        <authorList>
            <person name="Jiang L.J."/>
            <person name="Shao Z.Z."/>
            <person name="Jebbar M."/>
        </authorList>
    </citation>
    <scope>NUCLEOTIDE SEQUENCE [LARGE SCALE GENOMIC DNA]</scope>
    <source>
        <strain evidence="3 4">SLHLJ1</strain>
    </source>
</reference>
<sequence length="481" mass="54748">MLLFYFPGRYRAEKAISKASILLEEPVDGVDGFILDTPESNPSESKIILLDLSKYKDPEQLKKFFKNHRIMILTGASYFSPEELAGMLDYYRVLTGFMEFDERGMYVREVLKARKYPELVFRVHFIKPKEYPNYTLEPAVQRYIRAVRERSVDVLLIMKGESESLDYIDLVKNVYSRLKEENLFSNTINSSRYTLTDSGKFGFFTGLFSLLSWNLIVAIGYIVTVIFSHTLSLTYLAIFGSISLFFFIMRNIRRGIFKPWVGYVTLFLASLGLGLAINAQMVSPAYQNGILLFRGVKISLIVLPVLVFALELLRRPVKKLSTGDYVLLALFAFGGVYYLLRSGNYSFVLDAERRFRDFLDSILIVRPRFKEIIGYPFLILSIYRVYTKSGISRAIVASVGSVPTVSVINTFCHTTAPLWTLVLRSVYGFIFGSIIGILAFYTIKFFEKIKKRGQEPIAEPGMNEPDKGESKSVESASGKEG</sequence>
<protein>
    <submittedName>
        <fullName evidence="3">Uncharacterized protein</fullName>
    </submittedName>
</protein>
<proteinExistence type="predicted"/>
<feature type="compositionally biased region" description="Basic and acidic residues" evidence="1">
    <location>
        <begin position="464"/>
        <end position="481"/>
    </location>
</feature>
<dbReference type="InterPro" id="IPR043748">
    <property type="entry name" value="DUF5693"/>
</dbReference>
<keyword evidence="2" id="KW-0472">Membrane</keyword>
<evidence type="ECO:0000256" key="2">
    <source>
        <dbReference type="SAM" id="Phobius"/>
    </source>
</evidence>
<accession>A0A0G2ZFB8</accession>
<dbReference type="KEGG" id="kpf:IX53_03925"/>
<dbReference type="Pfam" id="PF18949">
    <property type="entry name" value="DUF5693"/>
    <property type="match status" value="1"/>
</dbReference>
<gene>
    <name evidence="3" type="ORF">IX53_03925</name>
</gene>
<dbReference type="Proteomes" id="UP000035159">
    <property type="component" value="Chromosome"/>
</dbReference>
<evidence type="ECO:0000313" key="3">
    <source>
        <dbReference type="EMBL" id="AKI98244.1"/>
    </source>
</evidence>
<keyword evidence="4" id="KW-1185">Reference proteome</keyword>
<evidence type="ECO:0000313" key="4">
    <source>
        <dbReference type="Proteomes" id="UP000035159"/>
    </source>
</evidence>
<feature type="transmembrane region" description="Helical" evidence="2">
    <location>
        <begin position="229"/>
        <end position="248"/>
    </location>
</feature>
<evidence type="ECO:0000256" key="1">
    <source>
        <dbReference type="SAM" id="MobiDB-lite"/>
    </source>
</evidence>
<feature type="transmembrane region" description="Helical" evidence="2">
    <location>
        <begin position="201"/>
        <end position="223"/>
    </location>
</feature>
<dbReference type="AlphaFoldDB" id="A0A0G2ZFB8"/>
<feature type="transmembrane region" description="Helical" evidence="2">
    <location>
        <begin position="322"/>
        <end position="340"/>
    </location>
</feature>
<feature type="transmembrane region" description="Helical" evidence="2">
    <location>
        <begin position="291"/>
        <end position="310"/>
    </location>
</feature>
<keyword evidence="2" id="KW-1133">Transmembrane helix</keyword>
<dbReference type="STRING" id="1330330.IX53_03925"/>